<feature type="chain" id="PRO_5036821220" evidence="1">
    <location>
        <begin position="23"/>
        <end position="192"/>
    </location>
</feature>
<evidence type="ECO:0000313" key="4">
    <source>
        <dbReference type="Proteomes" id="UP000697710"/>
    </source>
</evidence>
<dbReference type="Proteomes" id="UP000697710">
    <property type="component" value="Unassembled WGS sequence"/>
</dbReference>
<dbReference type="InterPro" id="IPR036761">
    <property type="entry name" value="TTHA0802/YceI-like_sf"/>
</dbReference>
<organism evidence="3 4">
    <name type="scientific">Eiseniibacteriota bacterium</name>
    <dbReference type="NCBI Taxonomy" id="2212470"/>
    <lineage>
        <taxon>Bacteria</taxon>
        <taxon>Candidatus Eiseniibacteriota</taxon>
    </lineage>
</organism>
<reference evidence="3" key="1">
    <citation type="submission" date="2020-04" db="EMBL/GenBank/DDBJ databases">
        <authorList>
            <person name="Zhang T."/>
        </authorList>
    </citation>
    <scope>NUCLEOTIDE SEQUENCE</scope>
    <source>
        <strain evidence="3">HKST-UBA01</strain>
    </source>
</reference>
<evidence type="ECO:0000259" key="2">
    <source>
        <dbReference type="SMART" id="SM00867"/>
    </source>
</evidence>
<comment type="caution">
    <text evidence="3">The sequence shown here is derived from an EMBL/GenBank/DDBJ whole genome shotgun (WGS) entry which is preliminary data.</text>
</comment>
<dbReference type="SUPFAM" id="SSF101874">
    <property type="entry name" value="YceI-like"/>
    <property type="match status" value="1"/>
</dbReference>
<evidence type="ECO:0000313" key="3">
    <source>
        <dbReference type="EMBL" id="MCA9727327.1"/>
    </source>
</evidence>
<keyword evidence="1" id="KW-0732">Signal</keyword>
<dbReference type="PANTHER" id="PTHR34406:SF1">
    <property type="entry name" value="PROTEIN YCEI"/>
    <property type="match status" value="1"/>
</dbReference>
<dbReference type="SMART" id="SM00867">
    <property type="entry name" value="YceI"/>
    <property type="match status" value="1"/>
</dbReference>
<protein>
    <submittedName>
        <fullName evidence="3">YceI family protein</fullName>
    </submittedName>
</protein>
<proteinExistence type="predicted"/>
<dbReference type="EMBL" id="JAGQHR010000146">
    <property type="protein sequence ID" value="MCA9727327.1"/>
    <property type="molecule type" value="Genomic_DNA"/>
</dbReference>
<sequence length="192" mass="20735">MKKVFLGLVVSSLLTVPVLAQAATWEIDGAHTTVTFKVRHLLTKVTGTFQQVSGEIEFDPSNPTAGSASVTIPVSSIDTRNEKRDGHLKSGDFFDAENYPDLTFKSTKFVKSDSGLKIEGVLNMRGVDKPVTLDVEFLGSQAAMGGEIAGFSASTKINRNDWGISWNKTLDTGTLLGDDVEIQIDVEARKKG</sequence>
<dbReference type="Pfam" id="PF04264">
    <property type="entry name" value="YceI"/>
    <property type="match status" value="1"/>
</dbReference>
<dbReference type="InterPro" id="IPR007372">
    <property type="entry name" value="Lipid/polyisoprenoid-bd_YceI"/>
</dbReference>
<dbReference type="Gene3D" id="2.40.128.110">
    <property type="entry name" value="Lipid/polyisoprenoid-binding, YceI-like"/>
    <property type="match status" value="1"/>
</dbReference>
<feature type="domain" description="Lipid/polyisoprenoid-binding YceI-like" evidence="2">
    <location>
        <begin position="24"/>
        <end position="189"/>
    </location>
</feature>
<evidence type="ECO:0000256" key="1">
    <source>
        <dbReference type="SAM" id="SignalP"/>
    </source>
</evidence>
<accession>A0A956LZ75</accession>
<gene>
    <name evidence="3" type="ORF">KC729_06560</name>
</gene>
<feature type="signal peptide" evidence="1">
    <location>
        <begin position="1"/>
        <end position="22"/>
    </location>
</feature>
<dbReference type="PANTHER" id="PTHR34406">
    <property type="entry name" value="PROTEIN YCEI"/>
    <property type="match status" value="1"/>
</dbReference>
<reference evidence="3" key="2">
    <citation type="journal article" date="2021" name="Microbiome">
        <title>Successional dynamics and alternative stable states in a saline activated sludge microbial community over 9 years.</title>
        <authorList>
            <person name="Wang Y."/>
            <person name="Ye J."/>
            <person name="Ju F."/>
            <person name="Liu L."/>
            <person name="Boyd J.A."/>
            <person name="Deng Y."/>
            <person name="Parks D.H."/>
            <person name="Jiang X."/>
            <person name="Yin X."/>
            <person name="Woodcroft B.J."/>
            <person name="Tyson G.W."/>
            <person name="Hugenholtz P."/>
            <person name="Polz M.F."/>
            <person name="Zhang T."/>
        </authorList>
    </citation>
    <scope>NUCLEOTIDE SEQUENCE</scope>
    <source>
        <strain evidence="3">HKST-UBA01</strain>
    </source>
</reference>
<name>A0A956LZ75_UNCEI</name>
<dbReference type="AlphaFoldDB" id="A0A956LZ75"/>